<evidence type="ECO:0000313" key="7">
    <source>
        <dbReference type="EMBL" id="AYO30937.1"/>
    </source>
</evidence>
<dbReference type="Gene3D" id="3.30.450.20">
    <property type="entry name" value="PAS domain"/>
    <property type="match status" value="1"/>
</dbReference>
<dbReference type="SUPFAM" id="SSF53920">
    <property type="entry name" value="Fe-only hydrogenase"/>
    <property type="match status" value="1"/>
</dbReference>
<dbReference type="SUPFAM" id="SSF54862">
    <property type="entry name" value="4Fe-4S ferredoxins"/>
    <property type="match status" value="1"/>
</dbReference>
<evidence type="ECO:0000256" key="3">
    <source>
        <dbReference type="ARBA" id="ARBA00023004"/>
    </source>
</evidence>
<dbReference type="GO" id="GO:0006355">
    <property type="term" value="P:regulation of DNA-templated transcription"/>
    <property type="evidence" value="ECO:0007669"/>
    <property type="project" value="InterPro"/>
</dbReference>
<dbReference type="PROSITE" id="PS51379">
    <property type="entry name" value="4FE4S_FER_2"/>
    <property type="match status" value="2"/>
</dbReference>
<dbReference type="AlphaFoldDB" id="A0A3G2R807"/>
<dbReference type="InterPro" id="IPR050340">
    <property type="entry name" value="Cytosolic_Fe-S_CAF"/>
</dbReference>
<evidence type="ECO:0000256" key="4">
    <source>
        <dbReference type="ARBA" id="ARBA00023014"/>
    </source>
</evidence>
<keyword evidence="1" id="KW-0004">4Fe-4S</keyword>
<feature type="domain" description="4Fe-4S" evidence="6">
    <location>
        <begin position="358"/>
        <end position="419"/>
    </location>
</feature>
<evidence type="ECO:0000256" key="1">
    <source>
        <dbReference type="ARBA" id="ARBA00022485"/>
    </source>
</evidence>
<dbReference type="RefSeq" id="WP_122014921.1">
    <property type="nucleotide sequence ID" value="NZ_CP033169.1"/>
</dbReference>
<dbReference type="Pfam" id="PF00989">
    <property type="entry name" value="PAS"/>
    <property type="match status" value="1"/>
</dbReference>
<dbReference type="CDD" id="cd00130">
    <property type="entry name" value="PAS"/>
    <property type="match status" value="1"/>
</dbReference>
<dbReference type="PANTHER" id="PTHR11615">
    <property type="entry name" value="NITRATE, FORMATE, IRON DEHYDROGENASE"/>
    <property type="match status" value="1"/>
</dbReference>
<dbReference type="Pfam" id="PF13237">
    <property type="entry name" value="Fer4_10"/>
    <property type="match status" value="1"/>
</dbReference>
<dbReference type="SUPFAM" id="SSF55785">
    <property type="entry name" value="PYP-like sensor domain (PAS domain)"/>
    <property type="match status" value="1"/>
</dbReference>
<name>A0A3G2R807_9FIRM</name>
<dbReference type="Gene3D" id="3.40.950.10">
    <property type="entry name" value="Fe-only Hydrogenase (Larger Subunit), Chain L, domain 3"/>
    <property type="match status" value="1"/>
</dbReference>
<dbReference type="GO" id="GO:0046872">
    <property type="term" value="F:metal ion binding"/>
    <property type="evidence" value="ECO:0007669"/>
    <property type="project" value="UniProtKB-KW"/>
</dbReference>
<dbReference type="Proteomes" id="UP000280960">
    <property type="component" value="Chromosome"/>
</dbReference>
<dbReference type="InterPro" id="IPR017896">
    <property type="entry name" value="4Fe4S_Fe-S-bd"/>
</dbReference>
<dbReference type="InterPro" id="IPR000014">
    <property type="entry name" value="PAS"/>
</dbReference>
<dbReference type="InterPro" id="IPR004108">
    <property type="entry name" value="Fe_hydrogenase_lsu_C"/>
</dbReference>
<protein>
    <submittedName>
        <fullName evidence="7">4Fe-4S dicluster domain-containing protein</fullName>
    </submittedName>
</protein>
<dbReference type="Pfam" id="PF04060">
    <property type="entry name" value="FeS"/>
    <property type="match status" value="1"/>
</dbReference>
<feature type="domain" description="4Fe-4S ferredoxin-type" evidence="5">
    <location>
        <begin position="1"/>
        <end position="30"/>
    </location>
</feature>
<feature type="domain" description="4Fe-4S ferredoxin-type" evidence="5">
    <location>
        <begin position="31"/>
        <end position="60"/>
    </location>
</feature>
<dbReference type="PROSITE" id="PS00198">
    <property type="entry name" value="4FE4S_FER_1"/>
    <property type="match status" value="1"/>
</dbReference>
<dbReference type="InterPro" id="IPR035965">
    <property type="entry name" value="PAS-like_dom_sf"/>
</dbReference>
<dbReference type="InterPro" id="IPR007202">
    <property type="entry name" value="4Fe-4S_dom"/>
</dbReference>
<accession>A0A3G2R807</accession>
<keyword evidence="3" id="KW-0408">Iron</keyword>
<dbReference type="PROSITE" id="PS51656">
    <property type="entry name" value="4FE4S"/>
    <property type="match status" value="1"/>
</dbReference>
<dbReference type="GO" id="GO:0051539">
    <property type="term" value="F:4 iron, 4 sulfur cluster binding"/>
    <property type="evidence" value="ECO:0007669"/>
    <property type="project" value="UniProtKB-KW"/>
</dbReference>
<dbReference type="InterPro" id="IPR009016">
    <property type="entry name" value="Fe_hydrogenase"/>
</dbReference>
<organism evidence="7 8">
    <name type="scientific">Biomaibacter acetigenes</name>
    <dbReference type="NCBI Taxonomy" id="2316383"/>
    <lineage>
        <taxon>Bacteria</taxon>
        <taxon>Bacillati</taxon>
        <taxon>Bacillota</taxon>
        <taxon>Clostridia</taxon>
        <taxon>Thermosediminibacterales</taxon>
        <taxon>Tepidanaerobacteraceae</taxon>
        <taxon>Biomaibacter</taxon>
    </lineage>
</organism>
<proteinExistence type="predicted"/>
<dbReference type="InterPro" id="IPR017900">
    <property type="entry name" value="4Fe4S_Fe_S_CS"/>
</dbReference>
<dbReference type="InterPro" id="IPR013767">
    <property type="entry name" value="PAS_fold"/>
</dbReference>
<reference evidence="7 8" key="1">
    <citation type="submission" date="2018-10" db="EMBL/GenBank/DDBJ databases">
        <authorList>
            <person name="Zhang X."/>
        </authorList>
    </citation>
    <scope>NUCLEOTIDE SEQUENCE [LARGE SCALE GENOMIC DNA]</scope>
    <source>
        <strain evidence="7 8">SK-G1</strain>
    </source>
</reference>
<dbReference type="Gene3D" id="3.30.70.20">
    <property type="match status" value="1"/>
</dbReference>
<dbReference type="SMART" id="SM00091">
    <property type="entry name" value="PAS"/>
    <property type="match status" value="1"/>
</dbReference>
<dbReference type="KEGG" id="bacg:D2962_10230"/>
<keyword evidence="8" id="KW-1185">Reference proteome</keyword>
<sequence>MEVINFSRANCKNCYKCIRTCPVKAIRMKNNQAEIVEQRCITCGTCLTVCPQNAKTVKSDVEKVKKLLSENKDVAASIAPSFAGAFYFQHYGQVVSALKKLGFAAVYQTSMGARLIARDYAGHYNDKGKSNIITTACPAINYLIQKYYPELINCMIPVVSPMVAHGRYLKKMKGHSKVVFIGPCLAKKSEIHDDNRHDVDAVLTFEEVKAWCSEQGINPALEDCVEESGFSDDANFYPVPGGTFKTIKPLLKEQWRRYISVDGLESCMEFLEELKKGRLKNTWIEMNACHGSCSNGPAVGSTGRGVFERLECIKDFALSMGSESMDDSGLLPEGYHDLDFSRHFSAMKVEIKYPSEDEIKDILAKIGKYAPEHELNCGACGYNSCREKAIAVYNGMAEIHMCMPYMRSRAESLSNLIIESTPNAIIAVDEDMKIQEMNPAAEYMFQIPKGSFNHKPLNCLFNDDDFRLVGQTRKNIINKKVVIKNYGLITLQNIYYLKGHNLIIGIISDITAREKARQKNMEVRQKTLETTQQVIENQMRVAQEIASLLGETTAETKVMLNKVKQLLIDEMPGERDEHED</sequence>
<keyword evidence="4" id="KW-0411">Iron-sulfur</keyword>
<evidence type="ECO:0000259" key="6">
    <source>
        <dbReference type="PROSITE" id="PS51656"/>
    </source>
</evidence>
<gene>
    <name evidence="7" type="ORF">D2962_10230</name>
</gene>
<dbReference type="EMBL" id="CP033169">
    <property type="protein sequence ID" value="AYO30937.1"/>
    <property type="molecule type" value="Genomic_DNA"/>
</dbReference>
<dbReference type="Pfam" id="PF02906">
    <property type="entry name" value="Fe_hyd_lg_C"/>
    <property type="match status" value="1"/>
</dbReference>
<evidence type="ECO:0000259" key="5">
    <source>
        <dbReference type="PROSITE" id="PS51379"/>
    </source>
</evidence>
<keyword evidence="2" id="KW-0479">Metal-binding</keyword>
<evidence type="ECO:0000256" key="2">
    <source>
        <dbReference type="ARBA" id="ARBA00022723"/>
    </source>
</evidence>
<evidence type="ECO:0000313" key="8">
    <source>
        <dbReference type="Proteomes" id="UP000280960"/>
    </source>
</evidence>
<dbReference type="Gene3D" id="1.10.15.40">
    <property type="entry name" value="Electron transport complex subunit B, putative Fe-S cluster"/>
    <property type="match status" value="1"/>
</dbReference>